<gene>
    <name evidence="2" type="ORF">ATI53_104819</name>
</gene>
<accession>A0A327XRD1</accession>
<feature type="transmembrane region" description="Helical" evidence="1">
    <location>
        <begin position="15"/>
        <end position="33"/>
    </location>
</feature>
<sequence length="54" mass="5944">MTCITTDTSARPRVGAHWLAVVLLLLVMGLPALTAPREDSVRQDWHGNVARLHP</sequence>
<proteinExistence type="predicted"/>
<dbReference type="RefSeq" id="WP_009504533.1">
    <property type="nucleotide sequence ID" value="NZ_LIGK01000050.1"/>
</dbReference>
<keyword evidence="1" id="KW-0812">Transmembrane</keyword>
<evidence type="ECO:0000256" key="1">
    <source>
        <dbReference type="SAM" id="Phobius"/>
    </source>
</evidence>
<evidence type="ECO:0000313" key="2">
    <source>
        <dbReference type="EMBL" id="RAK11648.1"/>
    </source>
</evidence>
<dbReference type="AlphaFoldDB" id="A0A327XRD1"/>
<dbReference type="Proteomes" id="UP000249165">
    <property type="component" value="Unassembled WGS sequence"/>
</dbReference>
<reference evidence="2 3" key="1">
    <citation type="submission" date="2018-06" db="EMBL/GenBank/DDBJ databases">
        <title>Genomic Encyclopedia of Archaeal and Bacterial Type Strains, Phase II (KMG-II): from individual species to whole genera.</title>
        <authorList>
            <person name="Goeker M."/>
        </authorList>
    </citation>
    <scope>NUCLEOTIDE SEQUENCE [LARGE SCALE GENOMIC DNA]</scope>
    <source>
        <strain evidence="2 3">DSM 22011</strain>
    </source>
</reference>
<organism evidence="2 3">
    <name type="scientific">Salipiger aestuarii</name>
    <dbReference type="NCBI Taxonomy" id="568098"/>
    <lineage>
        <taxon>Bacteria</taxon>
        <taxon>Pseudomonadati</taxon>
        <taxon>Pseudomonadota</taxon>
        <taxon>Alphaproteobacteria</taxon>
        <taxon>Rhodobacterales</taxon>
        <taxon>Roseobacteraceae</taxon>
        <taxon>Salipiger</taxon>
    </lineage>
</organism>
<comment type="caution">
    <text evidence="2">The sequence shown here is derived from an EMBL/GenBank/DDBJ whole genome shotgun (WGS) entry which is preliminary data.</text>
</comment>
<name>A0A327XRD1_9RHOB</name>
<dbReference type="EMBL" id="QLMG01000048">
    <property type="protein sequence ID" value="RAK11648.1"/>
    <property type="molecule type" value="Genomic_DNA"/>
</dbReference>
<evidence type="ECO:0000313" key="3">
    <source>
        <dbReference type="Proteomes" id="UP000249165"/>
    </source>
</evidence>
<keyword evidence="3" id="KW-1185">Reference proteome</keyword>
<keyword evidence="1" id="KW-0472">Membrane</keyword>
<protein>
    <submittedName>
        <fullName evidence="2">Uncharacterized protein</fullName>
    </submittedName>
</protein>
<keyword evidence="1" id="KW-1133">Transmembrane helix</keyword>